<gene>
    <name evidence="2" type="ORF">ACFOZ8_16465</name>
</gene>
<feature type="domain" description="DUF11" evidence="1">
    <location>
        <begin position="42"/>
        <end position="143"/>
    </location>
</feature>
<protein>
    <recommendedName>
        <fullName evidence="1">DUF11 domain-containing protein</fullName>
    </recommendedName>
</protein>
<reference evidence="3" key="1">
    <citation type="journal article" date="2019" name="Int. J. Syst. Evol. Microbiol.">
        <title>The Global Catalogue of Microorganisms (GCM) 10K type strain sequencing project: providing services to taxonomists for standard genome sequencing and annotation.</title>
        <authorList>
            <consortium name="The Broad Institute Genomics Platform"/>
            <consortium name="The Broad Institute Genome Sequencing Center for Infectious Disease"/>
            <person name="Wu L."/>
            <person name="Ma J."/>
        </authorList>
    </citation>
    <scope>NUCLEOTIDE SEQUENCE [LARGE SCALE GENOMIC DNA]</scope>
    <source>
        <strain evidence="3">IBRC-M 10987</strain>
    </source>
</reference>
<evidence type="ECO:0000313" key="3">
    <source>
        <dbReference type="Proteomes" id="UP001595715"/>
    </source>
</evidence>
<evidence type="ECO:0000259" key="1">
    <source>
        <dbReference type="Pfam" id="PF01345"/>
    </source>
</evidence>
<dbReference type="InterPro" id="IPR047589">
    <property type="entry name" value="DUF11_rpt"/>
</dbReference>
<dbReference type="Proteomes" id="UP001595715">
    <property type="component" value="Unassembled WGS sequence"/>
</dbReference>
<comment type="caution">
    <text evidence="2">The sequence shown here is derived from an EMBL/GenBank/DDBJ whole genome shotgun (WGS) entry which is preliminary data.</text>
</comment>
<dbReference type="PANTHER" id="PTHR34819:SF3">
    <property type="entry name" value="CELL SURFACE PROTEIN"/>
    <property type="match status" value="1"/>
</dbReference>
<proteinExistence type="predicted"/>
<dbReference type="EMBL" id="JBHSAM010000028">
    <property type="protein sequence ID" value="MFC4101235.1"/>
    <property type="molecule type" value="Genomic_DNA"/>
</dbReference>
<dbReference type="NCBIfam" id="TIGR01451">
    <property type="entry name" value="B_ant_repeat"/>
    <property type="match status" value="3"/>
</dbReference>
<sequence length="561" mass="58619">MTPDGPREFTVHNQTHVRFRNGTYEGVAYSNTVSTPLVGPLLQVSKSVSTPRASINQIVTYTIALANSGNRAAQATVVDPLPAGLSFIANSVLVGGVPLTGVSPAGGIPVGNVDVGATVLVTFQAIVVSIPPGLQFANQARVDYVFTALDGRSVNGTLHTNTASFGVSPFRLSASASSSTTVTFVGDVIPYELTLTNEGSEPLENAVILIPLPEDLAFVPGSVVINGVLMPGIDPYKGIPIGTLLPGQSVGVSVGIRVTGVPATEQVVIQGQITYTIGGAAASLLANPLVFTVVKPQVSIRVQVDRTQASVNDTLQYAAIVRNDSSFALDVRLSDLIPPGTSFVPDSLTLDGQPQRGTRIENGLPLGTLLANSQTVVAYRARILSSAVTPGLPPILEGARASFTFRLADGRVVSMTAVSNAVKTDLYAPIIAVTAAAQPQYVEPGESVGIGAIVRNTGNLSADVKLIRSAYPSEYYIRDVRVAGRPVPGFPLSEGLYLGTIPPGGSIRVAYIGDIGTDYDVSLPDIVGLFTARFTYQFGDQVNSGESRSNEYVIVVDQTNE</sequence>
<dbReference type="PANTHER" id="PTHR34819">
    <property type="entry name" value="LARGE CYSTEINE-RICH PERIPLASMIC PROTEIN OMCB"/>
    <property type="match status" value="1"/>
</dbReference>
<dbReference type="RefSeq" id="WP_377719856.1">
    <property type="nucleotide sequence ID" value="NZ_JBHSAM010000028.1"/>
</dbReference>
<organism evidence="2 3">
    <name type="scientific">Paenibacillus xanthanilyticus</name>
    <dbReference type="NCBI Taxonomy" id="1783531"/>
    <lineage>
        <taxon>Bacteria</taxon>
        <taxon>Bacillati</taxon>
        <taxon>Bacillota</taxon>
        <taxon>Bacilli</taxon>
        <taxon>Bacillales</taxon>
        <taxon>Paenibacillaceae</taxon>
        <taxon>Paenibacillus</taxon>
    </lineage>
</organism>
<evidence type="ECO:0000313" key="2">
    <source>
        <dbReference type="EMBL" id="MFC4101235.1"/>
    </source>
</evidence>
<dbReference type="Pfam" id="PF01345">
    <property type="entry name" value="DUF11"/>
    <property type="match status" value="1"/>
</dbReference>
<name>A0ABV8K5D4_9BACL</name>
<accession>A0ABV8K5D4</accession>
<dbReference type="InterPro" id="IPR051172">
    <property type="entry name" value="Chlamydia_OmcB"/>
</dbReference>
<dbReference type="InterPro" id="IPR001434">
    <property type="entry name" value="OmcB-like_DUF11"/>
</dbReference>
<keyword evidence="3" id="KW-1185">Reference proteome</keyword>